<gene>
    <name evidence="1" type="ORF">CAK95_28280</name>
</gene>
<dbReference type="OrthoDB" id="8410803at2"/>
<evidence type="ECO:0000313" key="1">
    <source>
        <dbReference type="EMBL" id="ARQ03251.1"/>
    </source>
</evidence>
<dbReference type="EMBL" id="CP021112">
    <property type="protein sequence ID" value="ARQ03251.1"/>
    <property type="molecule type" value="Genomic_DNA"/>
</dbReference>
<accession>A0A1W7A1E0</accession>
<organism evidence="1 2">
    <name type="scientific">Pseudorhodoplanes sinuspersici</name>
    <dbReference type="NCBI Taxonomy" id="1235591"/>
    <lineage>
        <taxon>Bacteria</taxon>
        <taxon>Pseudomonadati</taxon>
        <taxon>Pseudomonadota</taxon>
        <taxon>Alphaproteobacteria</taxon>
        <taxon>Hyphomicrobiales</taxon>
        <taxon>Pseudorhodoplanes</taxon>
    </lineage>
</organism>
<name>A0A1W7A1E0_9HYPH</name>
<protein>
    <submittedName>
        <fullName evidence="1">Uncharacterized protein</fullName>
    </submittedName>
</protein>
<reference evidence="1 2" key="1">
    <citation type="submission" date="2017-05" db="EMBL/GenBank/DDBJ databases">
        <title>Full genome sequence of Pseudorhodoplanes sinuspersici.</title>
        <authorList>
            <person name="Dastgheib S.M.M."/>
            <person name="Shavandi M."/>
            <person name="Tirandaz H."/>
        </authorList>
    </citation>
    <scope>NUCLEOTIDE SEQUENCE [LARGE SCALE GENOMIC DNA]</scope>
    <source>
        <strain evidence="1 2">RIPI110</strain>
    </source>
</reference>
<evidence type="ECO:0000313" key="2">
    <source>
        <dbReference type="Proteomes" id="UP000194137"/>
    </source>
</evidence>
<dbReference type="KEGG" id="psin:CAK95_28280"/>
<dbReference type="Proteomes" id="UP000194137">
    <property type="component" value="Chromosome"/>
</dbReference>
<keyword evidence="2" id="KW-1185">Reference proteome</keyword>
<proteinExistence type="predicted"/>
<dbReference type="AlphaFoldDB" id="A0A1W7A1E0"/>
<sequence>MVFRDMMRDRVTLVKTDGTVVREKIQAQVSPGQIITFDADLPLEPGDHFLRSLPSGLVEDYVVDDPNFMTGIHGIPSSFQSKVRRSREAAAPPHQVIQRITNHFHGDNSRVTFGTDNSVNIVNQLQPLAVAQLVEQIKPHVGSLPEPQRTEILVPLKLLEDEIRSCSPEPSKLQVALQSILTIAESAAGNLVAAGIQSMITKLL</sequence>